<protein>
    <submittedName>
        <fullName evidence="1">Glyoxalase</fullName>
    </submittedName>
</protein>
<evidence type="ECO:0000313" key="1">
    <source>
        <dbReference type="EMBL" id="OAQ40879.1"/>
    </source>
</evidence>
<accession>A0A179DK53</accession>
<keyword evidence="2" id="KW-1185">Reference proteome</keyword>
<dbReference type="PANTHER" id="PTHR33990:SF1">
    <property type="entry name" value="PROTEIN YJDN"/>
    <property type="match status" value="1"/>
</dbReference>
<organism evidence="1 2">
    <name type="scientific">Pedobacter psychrophilus</name>
    <dbReference type="NCBI Taxonomy" id="1826909"/>
    <lineage>
        <taxon>Bacteria</taxon>
        <taxon>Pseudomonadati</taxon>
        <taxon>Bacteroidota</taxon>
        <taxon>Sphingobacteriia</taxon>
        <taxon>Sphingobacteriales</taxon>
        <taxon>Sphingobacteriaceae</taxon>
        <taxon>Pedobacter</taxon>
    </lineage>
</organism>
<sequence>MCFYQECLGGNLEFQTIGESPLAEQMPKEMKNAILHSSLIAGNLKIMASDMVNENGLNNGNNVSLLLNCEFEYQVHEMYHKLSEKGLKDHPLEKTFWGATFGDLTDQYGNRWLLHYQG</sequence>
<dbReference type="SUPFAM" id="SSF54593">
    <property type="entry name" value="Glyoxalase/Bleomycin resistance protein/Dihydroxybiphenyl dioxygenase"/>
    <property type="match status" value="1"/>
</dbReference>
<proteinExistence type="predicted"/>
<dbReference type="Proteomes" id="UP000078459">
    <property type="component" value="Unassembled WGS sequence"/>
</dbReference>
<comment type="caution">
    <text evidence="1">The sequence shown here is derived from an EMBL/GenBank/DDBJ whole genome shotgun (WGS) entry which is preliminary data.</text>
</comment>
<dbReference type="InterPro" id="IPR029068">
    <property type="entry name" value="Glyas_Bleomycin-R_OHBP_Dase"/>
</dbReference>
<dbReference type="PANTHER" id="PTHR33990">
    <property type="entry name" value="PROTEIN YJDN-RELATED"/>
    <property type="match status" value="1"/>
</dbReference>
<gene>
    <name evidence="1" type="ORF">A5893_07475</name>
</gene>
<dbReference type="EMBL" id="LWHJ01000022">
    <property type="protein sequence ID" value="OAQ40879.1"/>
    <property type="molecule type" value="Genomic_DNA"/>
</dbReference>
<dbReference type="STRING" id="1826909.A5893_07475"/>
<evidence type="ECO:0000313" key="2">
    <source>
        <dbReference type="Proteomes" id="UP000078459"/>
    </source>
</evidence>
<reference evidence="1 2" key="1">
    <citation type="submission" date="2016-04" db="EMBL/GenBank/DDBJ databases">
        <authorList>
            <person name="Evans L.H."/>
            <person name="Alamgir A."/>
            <person name="Owens N."/>
            <person name="Weber N.D."/>
            <person name="Virtaneva K."/>
            <person name="Barbian K."/>
            <person name="Babar A."/>
            <person name="Rosenke K."/>
        </authorList>
    </citation>
    <scope>NUCLEOTIDE SEQUENCE [LARGE SCALE GENOMIC DNA]</scope>
    <source>
        <strain evidence="1 2">CCM 8644</strain>
    </source>
</reference>
<reference evidence="1 2" key="2">
    <citation type="submission" date="2016-06" db="EMBL/GenBank/DDBJ databases">
        <title>Pedobacter psychrophilus sp. nov., isolated from Antarctic fragmentary rock.</title>
        <authorList>
            <person name="Svec P."/>
        </authorList>
    </citation>
    <scope>NUCLEOTIDE SEQUENCE [LARGE SCALE GENOMIC DNA]</scope>
    <source>
        <strain evidence="1 2">CCM 8644</strain>
    </source>
</reference>
<name>A0A179DK53_9SPHI</name>
<dbReference type="AlphaFoldDB" id="A0A179DK53"/>
<dbReference type="Gene3D" id="3.10.180.10">
    <property type="entry name" value="2,3-Dihydroxybiphenyl 1,2-Dioxygenase, domain 1"/>
    <property type="match status" value="1"/>
</dbReference>